<feature type="chain" id="PRO_5032899327" description="Lipoprotein" evidence="1">
    <location>
        <begin position="22"/>
        <end position="144"/>
    </location>
</feature>
<dbReference type="Proteomes" id="UP000445696">
    <property type="component" value="Unassembled WGS sequence"/>
</dbReference>
<dbReference type="AlphaFoldDB" id="A0A845MBZ3"/>
<keyword evidence="1" id="KW-0732">Signal</keyword>
<feature type="signal peptide" evidence="1">
    <location>
        <begin position="1"/>
        <end position="21"/>
    </location>
</feature>
<gene>
    <name evidence="2" type="ORF">GQF03_03070</name>
</gene>
<dbReference type="EMBL" id="WTVA01000001">
    <property type="protein sequence ID" value="MZR21305.1"/>
    <property type="molecule type" value="Genomic_DNA"/>
</dbReference>
<evidence type="ECO:0000313" key="2">
    <source>
        <dbReference type="EMBL" id="MZR21305.1"/>
    </source>
</evidence>
<reference evidence="2 3" key="1">
    <citation type="journal article" date="2014" name="Int. J. Syst. Evol. Microbiol.">
        <title>Sneathiella chungangensis sp. nov., isolated from a marine sand, and emended description of the genus Sneathiella.</title>
        <authorList>
            <person name="Siamphan C."/>
            <person name="Kim H."/>
            <person name="Lee J.S."/>
            <person name="Kim W."/>
        </authorList>
    </citation>
    <scope>NUCLEOTIDE SEQUENCE [LARGE SCALE GENOMIC DNA]</scope>
    <source>
        <strain evidence="2 3">KCTC 32476</strain>
    </source>
</reference>
<evidence type="ECO:0000256" key="1">
    <source>
        <dbReference type="SAM" id="SignalP"/>
    </source>
</evidence>
<organism evidence="2 3">
    <name type="scientific">Sneathiella chungangensis</name>
    <dbReference type="NCBI Taxonomy" id="1418234"/>
    <lineage>
        <taxon>Bacteria</taxon>
        <taxon>Pseudomonadati</taxon>
        <taxon>Pseudomonadota</taxon>
        <taxon>Alphaproteobacteria</taxon>
        <taxon>Sneathiellales</taxon>
        <taxon>Sneathiellaceae</taxon>
        <taxon>Sneathiella</taxon>
    </lineage>
</organism>
<keyword evidence="3" id="KW-1185">Reference proteome</keyword>
<comment type="caution">
    <text evidence="2">The sequence shown here is derived from an EMBL/GenBank/DDBJ whole genome shotgun (WGS) entry which is preliminary data.</text>
</comment>
<proteinExistence type="predicted"/>
<name>A0A845MBZ3_9PROT</name>
<evidence type="ECO:0000313" key="3">
    <source>
        <dbReference type="Proteomes" id="UP000445696"/>
    </source>
</evidence>
<evidence type="ECO:0008006" key="4">
    <source>
        <dbReference type="Google" id="ProtNLM"/>
    </source>
</evidence>
<dbReference type="RefSeq" id="WP_161337705.1">
    <property type="nucleotide sequence ID" value="NZ_JBHSDG010000002.1"/>
</dbReference>
<accession>A0A845MBZ3</accession>
<protein>
    <recommendedName>
        <fullName evidence="4">Lipoprotein</fullName>
    </recommendedName>
</protein>
<sequence length="144" mass="16143">MFRRCFLFLCGVLLIVGCTTTDTIGPITHRKFDKSFEAIQINWAGTFGGSKTDIYIQRSEKDGYLQICGFYIKSDGMEEDLTAEWLKYAKITIDGDEIVSTKFLLPQERLLNADSACVKTTTKYQASLAAGKISLSGRNVRLSY</sequence>
<dbReference type="PROSITE" id="PS51257">
    <property type="entry name" value="PROKAR_LIPOPROTEIN"/>
    <property type="match status" value="1"/>
</dbReference>